<name>A0ABR7PFT1_9FIRM</name>
<dbReference type="Pfam" id="PF00293">
    <property type="entry name" value="NUDIX"/>
    <property type="match status" value="1"/>
</dbReference>
<evidence type="ECO:0000256" key="2">
    <source>
        <dbReference type="ARBA" id="ARBA00022801"/>
    </source>
</evidence>
<evidence type="ECO:0000313" key="5">
    <source>
        <dbReference type="EMBL" id="MBC8629670.1"/>
    </source>
</evidence>
<dbReference type="Proteomes" id="UP000661649">
    <property type="component" value="Unassembled WGS sequence"/>
</dbReference>
<accession>A0ABR7PFT1</accession>
<dbReference type="PANTHER" id="PTHR43046:SF2">
    <property type="entry name" value="8-OXO-DGTP DIPHOSPHATASE-RELATED"/>
    <property type="match status" value="1"/>
</dbReference>
<dbReference type="InterPro" id="IPR020084">
    <property type="entry name" value="NUDIX_hydrolase_CS"/>
</dbReference>
<dbReference type="InterPro" id="IPR000086">
    <property type="entry name" value="NUDIX_hydrolase_dom"/>
</dbReference>
<reference evidence="5 6" key="1">
    <citation type="submission" date="2020-08" db="EMBL/GenBank/DDBJ databases">
        <title>Genome public.</title>
        <authorList>
            <person name="Liu C."/>
            <person name="Sun Q."/>
        </authorList>
    </citation>
    <scope>NUCLEOTIDE SEQUENCE [LARGE SCALE GENOMIC DNA]</scope>
    <source>
        <strain evidence="5 6">3_YM_SP_D4_24.mj</strain>
    </source>
</reference>
<dbReference type="GO" id="GO:0016787">
    <property type="term" value="F:hydrolase activity"/>
    <property type="evidence" value="ECO:0007669"/>
    <property type="project" value="UniProtKB-KW"/>
</dbReference>
<dbReference type="InterPro" id="IPR020476">
    <property type="entry name" value="Nudix_hydrolase"/>
</dbReference>
<comment type="cofactor">
    <cofactor evidence="1">
        <name>Mg(2+)</name>
        <dbReference type="ChEBI" id="CHEBI:18420"/>
    </cofactor>
</comment>
<dbReference type="Gene3D" id="3.90.79.10">
    <property type="entry name" value="Nucleoside Triphosphate Pyrophosphohydrolase"/>
    <property type="match status" value="1"/>
</dbReference>
<comment type="similarity">
    <text evidence="3">Belongs to the Nudix hydrolase family.</text>
</comment>
<evidence type="ECO:0000259" key="4">
    <source>
        <dbReference type="PROSITE" id="PS51462"/>
    </source>
</evidence>
<dbReference type="PRINTS" id="PR00502">
    <property type="entry name" value="NUDIXFAMILY"/>
</dbReference>
<feature type="domain" description="Nudix hydrolase" evidence="4">
    <location>
        <begin position="16"/>
        <end position="146"/>
    </location>
</feature>
<keyword evidence="6" id="KW-1185">Reference proteome</keyword>
<keyword evidence="2 3" id="KW-0378">Hydrolase</keyword>
<dbReference type="PROSITE" id="PS51462">
    <property type="entry name" value="NUDIX"/>
    <property type="match status" value="1"/>
</dbReference>
<protein>
    <submittedName>
        <fullName evidence="5">NUDIX hydrolase</fullName>
    </submittedName>
</protein>
<dbReference type="CDD" id="cd04677">
    <property type="entry name" value="NUDIX_Hydrolase"/>
    <property type="match status" value="1"/>
</dbReference>
<dbReference type="PROSITE" id="PS00893">
    <property type="entry name" value="NUDIX_BOX"/>
    <property type="match status" value="1"/>
</dbReference>
<dbReference type="PANTHER" id="PTHR43046">
    <property type="entry name" value="GDP-MANNOSE MANNOSYL HYDROLASE"/>
    <property type="match status" value="1"/>
</dbReference>
<organism evidence="5 6">
    <name type="scientific">Blautia stercoris</name>
    <dbReference type="NCBI Taxonomy" id="871664"/>
    <lineage>
        <taxon>Bacteria</taxon>
        <taxon>Bacillati</taxon>
        <taxon>Bacillota</taxon>
        <taxon>Clostridia</taxon>
        <taxon>Lachnospirales</taxon>
        <taxon>Lachnospiraceae</taxon>
        <taxon>Blautia</taxon>
    </lineage>
</organism>
<comment type="caution">
    <text evidence="5">The sequence shown here is derived from an EMBL/GenBank/DDBJ whole genome shotgun (WGS) entry which is preliminary data.</text>
</comment>
<evidence type="ECO:0000256" key="3">
    <source>
        <dbReference type="RuleBase" id="RU003476"/>
    </source>
</evidence>
<evidence type="ECO:0000313" key="6">
    <source>
        <dbReference type="Proteomes" id="UP000661649"/>
    </source>
</evidence>
<gene>
    <name evidence="5" type="ORF">H8712_13825</name>
</gene>
<proteinExistence type="inferred from homology"/>
<dbReference type="InterPro" id="IPR015797">
    <property type="entry name" value="NUDIX_hydrolase-like_dom_sf"/>
</dbReference>
<evidence type="ECO:0000256" key="1">
    <source>
        <dbReference type="ARBA" id="ARBA00001946"/>
    </source>
</evidence>
<dbReference type="EMBL" id="JACRTP010000007">
    <property type="protein sequence ID" value="MBC8629670.1"/>
    <property type="molecule type" value="Genomic_DNA"/>
</dbReference>
<dbReference type="RefSeq" id="WP_117457575.1">
    <property type="nucleotide sequence ID" value="NZ_JACRTP010000007.1"/>
</dbReference>
<dbReference type="SUPFAM" id="SSF55811">
    <property type="entry name" value="Nudix"/>
    <property type="match status" value="1"/>
</dbReference>
<sequence length="152" mass="17510">MEYWKMLRDKVGNMPIMLMAAGVIIQNKAGEILLQKRSDSNKWGIPGGMLDYGESAEEAAIREVHEETGVDVAIIDMLGVYSKYFHKYENGDTIQMCSIFFRGKMVGGEVKIDQEETVEVKFFDERNLPEIFHPQHEQAIQDFFEKTIGVWR</sequence>